<protein>
    <submittedName>
        <fullName evidence="7">ABC transporter ATP-binding protein</fullName>
    </submittedName>
</protein>
<keyword evidence="2" id="KW-0547">Nucleotide-binding</keyword>
<dbReference type="Gene3D" id="3.40.50.300">
    <property type="entry name" value="P-loop containing nucleotide triphosphate hydrolases"/>
    <property type="match status" value="1"/>
</dbReference>
<dbReference type="PROSITE" id="PS50893">
    <property type="entry name" value="ABC_TRANSPORTER_2"/>
    <property type="match status" value="1"/>
</dbReference>
<dbReference type="InterPro" id="IPR003593">
    <property type="entry name" value="AAA+_ATPase"/>
</dbReference>
<dbReference type="EMBL" id="CP115174">
    <property type="protein sequence ID" value="WBO22820.1"/>
    <property type="molecule type" value="Genomic_DNA"/>
</dbReference>
<dbReference type="PANTHER" id="PTHR42794:SF1">
    <property type="entry name" value="HEMIN IMPORT ATP-BINDING PROTEIN HMUV"/>
    <property type="match status" value="1"/>
</dbReference>
<evidence type="ECO:0000259" key="6">
    <source>
        <dbReference type="PROSITE" id="PS50893"/>
    </source>
</evidence>
<dbReference type="Pfam" id="PF00005">
    <property type="entry name" value="ABC_tran"/>
    <property type="match status" value="1"/>
</dbReference>
<gene>
    <name evidence="7" type="ORF">PBT88_01315</name>
</gene>
<keyword evidence="4" id="KW-1278">Translocase</keyword>
<accession>A0ABY7NPE3</accession>
<keyword evidence="8" id="KW-1185">Reference proteome</keyword>
<evidence type="ECO:0000256" key="2">
    <source>
        <dbReference type="ARBA" id="ARBA00022741"/>
    </source>
</evidence>
<organism evidence="7 8">
    <name type="scientific">Sphingomonas abietis</name>
    <dbReference type="NCBI Taxonomy" id="3012344"/>
    <lineage>
        <taxon>Bacteria</taxon>
        <taxon>Pseudomonadati</taxon>
        <taxon>Pseudomonadota</taxon>
        <taxon>Alphaproteobacteria</taxon>
        <taxon>Sphingomonadales</taxon>
        <taxon>Sphingomonadaceae</taxon>
        <taxon>Sphingomonas</taxon>
    </lineage>
</organism>
<evidence type="ECO:0000256" key="4">
    <source>
        <dbReference type="ARBA" id="ARBA00022967"/>
    </source>
</evidence>
<evidence type="ECO:0000256" key="1">
    <source>
        <dbReference type="ARBA" id="ARBA00022448"/>
    </source>
</evidence>
<dbReference type="SUPFAM" id="SSF52540">
    <property type="entry name" value="P-loop containing nucleoside triphosphate hydrolases"/>
    <property type="match status" value="1"/>
</dbReference>
<dbReference type="InterPro" id="IPR003439">
    <property type="entry name" value="ABC_transporter-like_ATP-bd"/>
</dbReference>
<proteinExistence type="predicted"/>
<keyword evidence="1" id="KW-0813">Transport</keyword>
<dbReference type="InterPro" id="IPR027417">
    <property type="entry name" value="P-loop_NTPase"/>
</dbReference>
<comment type="function">
    <text evidence="5">Part of the ABC transporter complex HmuTUV involved in hemin import. Responsible for energy coupling to the transport system.</text>
</comment>
<dbReference type="SMART" id="SM00382">
    <property type="entry name" value="AAA"/>
    <property type="match status" value="1"/>
</dbReference>
<name>A0ABY7NPE3_9SPHN</name>
<dbReference type="CDD" id="cd03214">
    <property type="entry name" value="ABC_Iron-Siderophores_B12_Hemin"/>
    <property type="match status" value="1"/>
</dbReference>
<evidence type="ECO:0000313" key="7">
    <source>
        <dbReference type="EMBL" id="WBO22820.1"/>
    </source>
</evidence>
<dbReference type="PANTHER" id="PTHR42794">
    <property type="entry name" value="HEMIN IMPORT ATP-BINDING PROTEIN HMUV"/>
    <property type="match status" value="1"/>
</dbReference>
<reference evidence="7 8" key="1">
    <citation type="submission" date="2022-12" db="EMBL/GenBank/DDBJ databases">
        <title>Sphingomonas abieness sp. nov., an endophytic bacterium isolated from Abies koreana.</title>
        <authorList>
            <person name="Jiang L."/>
            <person name="Lee J."/>
        </authorList>
    </citation>
    <scope>NUCLEOTIDE SEQUENCE [LARGE SCALE GENOMIC DNA]</scope>
    <source>
        <strain evidence="8">PAMB 00755</strain>
    </source>
</reference>
<evidence type="ECO:0000256" key="3">
    <source>
        <dbReference type="ARBA" id="ARBA00022840"/>
    </source>
</evidence>
<dbReference type="RefSeq" id="WP_270077460.1">
    <property type="nucleotide sequence ID" value="NZ_CP115174.1"/>
</dbReference>
<evidence type="ECO:0000313" key="8">
    <source>
        <dbReference type="Proteomes" id="UP001210865"/>
    </source>
</evidence>
<keyword evidence="3 7" id="KW-0067">ATP-binding</keyword>
<evidence type="ECO:0000256" key="5">
    <source>
        <dbReference type="ARBA" id="ARBA00037066"/>
    </source>
</evidence>
<sequence length="259" mass="27687">MRAAARPPGLGMSLRAEALSLSRDGRPVLRDVSLALEPGEMVALLGANGSGKTTLLRLLLGLLKPDAGRVLLDGEPIASLSRRQIATRIAYVPQSHQPTFPFTVAEMVAMGRAPATGWDRRRTADTITGEAIERVGIAHLADRLYTALSGGERQSVLIARALAQGARTLVMDEPTAALDLGQRERLMTLLQQLSADGFAVLATTHDPDQALRRFGRAIALHEGHVIADGPSRTVIDRALLSRCYDIPDTVLDRLGGAVP</sequence>
<dbReference type="Proteomes" id="UP001210865">
    <property type="component" value="Chromosome"/>
</dbReference>
<dbReference type="GO" id="GO:0005524">
    <property type="term" value="F:ATP binding"/>
    <property type="evidence" value="ECO:0007669"/>
    <property type="project" value="UniProtKB-KW"/>
</dbReference>
<feature type="domain" description="ABC transporter" evidence="6">
    <location>
        <begin position="14"/>
        <end position="247"/>
    </location>
</feature>